<reference evidence="1 2" key="1">
    <citation type="submission" date="2020-05" db="EMBL/GenBank/DDBJ databases">
        <title>Genome Sequencing of Type Strains.</title>
        <authorList>
            <person name="Lemaire J.F."/>
            <person name="Inderbitzin P."/>
            <person name="Gregorio O.A."/>
            <person name="Collins S.B."/>
            <person name="Wespe N."/>
            <person name="Knight-Connoni V."/>
        </authorList>
    </citation>
    <scope>NUCLEOTIDE SEQUENCE [LARGE SCALE GENOMIC DNA]</scope>
    <source>
        <strain evidence="1 2">DSM 19942</strain>
    </source>
</reference>
<organism evidence="1 2">
    <name type="scientific">Paenibacillus taichungensis</name>
    <dbReference type="NCBI Taxonomy" id="484184"/>
    <lineage>
        <taxon>Bacteria</taxon>
        <taxon>Bacillati</taxon>
        <taxon>Bacillota</taxon>
        <taxon>Bacilli</taxon>
        <taxon>Bacillales</taxon>
        <taxon>Paenibacillaceae</taxon>
        <taxon>Paenibacillus</taxon>
    </lineage>
</organism>
<evidence type="ECO:0000313" key="1">
    <source>
        <dbReference type="EMBL" id="NUU54899.1"/>
    </source>
</evidence>
<name>A0ABX2MLJ4_9BACL</name>
<gene>
    <name evidence="1" type="ORF">HP548_12510</name>
</gene>
<dbReference type="GeneID" id="97131539"/>
<evidence type="ECO:0000313" key="2">
    <source>
        <dbReference type="Proteomes" id="UP000577724"/>
    </source>
</evidence>
<proteinExistence type="predicted"/>
<protein>
    <recommendedName>
        <fullName evidence="3">NERD domain-containing protein</fullName>
    </recommendedName>
</protein>
<evidence type="ECO:0008006" key="3">
    <source>
        <dbReference type="Google" id="ProtNLM"/>
    </source>
</evidence>
<accession>A0ABX2MLJ4</accession>
<dbReference type="RefSeq" id="WP_175381834.1">
    <property type="nucleotide sequence ID" value="NZ_JABMCC010000107.1"/>
</dbReference>
<sequence length="502" mass="58581">MSSHNFRDKHQADVFKERLQSRLKRFNPEEYSLFVAKMINHIFNDRRFMARYPIHFLLHSIQSNALYHHKHRHDPVDLKALNKIMKHYTQYYDPIARQFLSDIDGVVPFFINMARQQFYLQQGFGVDSIGRSLMLFDAKYFKKSETYIKAKYGLTFSQWYYTGFALYAGLNNKELKILDKTYLSSLYGDHINETTTDSFFDIVSTDTEGIKAIQSEIITKVGELQGLFYDTYLQGAFNSKPLLRLNNGDYLAVHQELFMRKVIEGIFDICKKEIPSDFGIEFGKSFEQYVGLVLSRFLPGCTIINEKDVRRFTERKVCDYIVVLDECIYLIECKGVEYSAYIASENAIKNDNSTKKISTGHEQLTSAVKLLREGILIDLVGNIESKKIIASVITYKQLYLGNTQWYFDKVIAPNIKSKEVELDSFDIRPQILSIMELEKLLQFSKENAISIFDLFAEKVSKNEYIVGDWESYLKVEDFKSDFLVEKFNEFMDTLIRDVSEKE</sequence>
<dbReference type="EMBL" id="JABMCC010000107">
    <property type="protein sequence ID" value="NUU54899.1"/>
    <property type="molecule type" value="Genomic_DNA"/>
</dbReference>
<comment type="caution">
    <text evidence="1">The sequence shown here is derived from an EMBL/GenBank/DDBJ whole genome shotgun (WGS) entry which is preliminary data.</text>
</comment>
<dbReference type="Proteomes" id="UP000577724">
    <property type="component" value="Unassembled WGS sequence"/>
</dbReference>
<keyword evidence="2" id="KW-1185">Reference proteome</keyword>